<dbReference type="PANTHER" id="PTHR42782">
    <property type="entry name" value="SI:CH73-314G15.3"/>
    <property type="match status" value="1"/>
</dbReference>
<name>A0A1A7P2L1_9PAST</name>
<evidence type="ECO:0000313" key="1">
    <source>
        <dbReference type="EMBL" id="OBW95966.1"/>
    </source>
</evidence>
<dbReference type="PATRIC" id="fig|505341.3.peg.341"/>
<protein>
    <submittedName>
        <fullName evidence="1">Ribonucleoside-triphosphate reductase</fullName>
    </submittedName>
</protein>
<dbReference type="InterPro" id="IPR007402">
    <property type="entry name" value="DUF455"/>
</dbReference>
<sequence>MMNDAAAQFWLAVTNALAEKNPDKKCQLVNQLMATDWQWDLLNQEENYPIVTPQNELVGIPDKPVLVAPQDVPKRSFVTPEGYAATFHAIAHIEFNAINLGLDAAWRFGLAAQQQLGEGIAFVKDWLRVAHEETYHFGLVNQHLQTLGYQYGDFEAHTGLWEMAQATAHDIWQRMALVPRVLEARGLDATPPLREKMAQRKDFRAVEILNIILNDEIGHVAIGNHWYHALSAKRNLDPLTSFSDLLRQYRIVIFKGVVNTDARLQAGFTQFELDWIKEIEDSLKAERQKVALNQQ</sequence>
<gene>
    <name evidence="1" type="ORF">QS62_01715</name>
</gene>
<comment type="caution">
    <text evidence="1">The sequence shown here is derived from an EMBL/GenBank/DDBJ whole genome shotgun (WGS) entry which is preliminary data.</text>
</comment>
<keyword evidence="2" id="KW-1185">Reference proteome</keyword>
<dbReference type="InterPro" id="IPR009078">
    <property type="entry name" value="Ferritin-like_SF"/>
</dbReference>
<dbReference type="InterPro" id="IPR011197">
    <property type="entry name" value="UCP012318"/>
</dbReference>
<accession>A0A1A7P2L1</accession>
<dbReference type="EMBL" id="JTJL01000005">
    <property type="protein sequence ID" value="OBW95966.1"/>
    <property type="molecule type" value="Genomic_DNA"/>
</dbReference>
<proteinExistence type="predicted"/>
<dbReference type="PANTHER" id="PTHR42782:SF4">
    <property type="entry name" value="DUF455 DOMAIN-CONTAINING PROTEIN"/>
    <property type="match status" value="1"/>
</dbReference>
<dbReference type="AlphaFoldDB" id="A0A1A7P2L1"/>
<dbReference type="SUPFAM" id="SSF47240">
    <property type="entry name" value="Ferritin-like"/>
    <property type="match status" value="1"/>
</dbReference>
<dbReference type="Pfam" id="PF04305">
    <property type="entry name" value="DUF455"/>
    <property type="match status" value="1"/>
</dbReference>
<dbReference type="Proteomes" id="UP000092649">
    <property type="component" value="Unassembled WGS sequence"/>
</dbReference>
<reference evidence="1 2" key="1">
    <citation type="submission" date="2014-11" db="EMBL/GenBank/DDBJ databases">
        <title>Pan-genome of Gallibacterium spp.</title>
        <authorList>
            <person name="Kudirkiene E."/>
            <person name="Bojesen A.M."/>
        </authorList>
    </citation>
    <scope>NUCLEOTIDE SEQUENCE [LARGE SCALE GENOMIC DNA]</scope>
    <source>
        <strain evidence="1 2">F150</strain>
    </source>
</reference>
<dbReference type="CDD" id="cd00657">
    <property type="entry name" value="Ferritin_like"/>
    <property type="match status" value="1"/>
</dbReference>
<organism evidence="1 2">
    <name type="scientific">Gallibacterium salpingitidis</name>
    <dbReference type="NCBI Taxonomy" id="505341"/>
    <lineage>
        <taxon>Bacteria</taxon>
        <taxon>Pseudomonadati</taxon>
        <taxon>Pseudomonadota</taxon>
        <taxon>Gammaproteobacteria</taxon>
        <taxon>Pasteurellales</taxon>
        <taxon>Pasteurellaceae</taxon>
        <taxon>Gallibacterium</taxon>
    </lineage>
</organism>
<dbReference type="PIRSF" id="PIRSF012318">
    <property type="entry name" value="UCP012318"/>
    <property type="match status" value="1"/>
</dbReference>
<evidence type="ECO:0000313" key="2">
    <source>
        <dbReference type="Proteomes" id="UP000092649"/>
    </source>
</evidence>